<accession>A0A7I7PC55</accession>
<dbReference type="EMBL" id="AP022583">
    <property type="protein sequence ID" value="BBY06188.1"/>
    <property type="molecule type" value="Genomic_DNA"/>
</dbReference>
<reference evidence="1 2" key="1">
    <citation type="journal article" date="2019" name="Emerg. Microbes Infect.">
        <title>Comprehensive subspecies identification of 175 nontuberculous mycobacteria species based on 7547 genomic profiles.</title>
        <authorList>
            <person name="Matsumoto Y."/>
            <person name="Kinjo T."/>
            <person name="Motooka D."/>
            <person name="Nabeya D."/>
            <person name="Jung N."/>
            <person name="Uechi K."/>
            <person name="Horii T."/>
            <person name="Iida T."/>
            <person name="Fujita J."/>
            <person name="Nakamura S."/>
        </authorList>
    </citation>
    <scope>NUCLEOTIDE SEQUENCE [LARGE SCALE GENOMIC DNA]</scope>
    <source>
        <strain evidence="1 2">JCM 16367</strain>
    </source>
</reference>
<dbReference type="Proteomes" id="UP000466894">
    <property type="component" value="Chromosome"/>
</dbReference>
<dbReference type="AlphaFoldDB" id="A0A7I7PC55"/>
<sequence>MAGRLQHVGAVDAGGGDLDQDLIGARLQVRDLLPHKLTGGVGDDRIHGRQATTSGFGLFQRRCVA</sequence>
<protein>
    <submittedName>
        <fullName evidence="1">Uncharacterized protein</fullName>
    </submittedName>
</protein>
<evidence type="ECO:0000313" key="1">
    <source>
        <dbReference type="EMBL" id="BBY06188.1"/>
    </source>
</evidence>
<dbReference type="KEGG" id="mnv:MNVI_15060"/>
<name>A0A7I7PC55_9MYCO</name>
<gene>
    <name evidence="1" type="ORF">MNVI_15060</name>
</gene>
<evidence type="ECO:0000313" key="2">
    <source>
        <dbReference type="Proteomes" id="UP000466894"/>
    </source>
</evidence>
<organism evidence="1 2">
    <name type="scientific">Mycobacterium noviomagense</name>
    <dbReference type="NCBI Taxonomy" id="459858"/>
    <lineage>
        <taxon>Bacteria</taxon>
        <taxon>Bacillati</taxon>
        <taxon>Actinomycetota</taxon>
        <taxon>Actinomycetes</taxon>
        <taxon>Mycobacteriales</taxon>
        <taxon>Mycobacteriaceae</taxon>
        <taxon>Mycobacterium</taxon>
    </lineage>
</organism>
<proteinExistence type="predicted"/>